<feature type="transmembrane region" description="Helical" evidence="6">
    <location>
        <begin position="400"/>
        <end position="418"/>
    </location>
</feature>
<feature type="transmembrane region" description="Helical" evidence="6">
    <location>
        <begin position="424"/>
        <end position="448"/>
    </location>
</feature>
<name>A0A8H3IX99_9LECA</name>
<evidence type="ECO:0000256" key="4">
    <source>
        <dbReference type="ARBA" id="ARBA00023136"/>
    </source>
</evidence>
<accession>A0A8H3IX99</accession>
<dbReference type="GO" id="GO:0005886">
    <property type="term" value="C:plasma membrane"/>
    <property type="evidence" value="ECO:0007669"/>
    <property type="project" value="TreeGrafter"/>
</dbReference>
<feature type="transmembrane region" description="Helical" evidence="6">
    <location>
        <begin position="148"/>
        <end position="170"/>
    </location>
</feature>
<feature type="domain" description="Major facilitator superfamily (MFS) profile" evidence="7">
    <location>
        <begin position="52"/>
        <end position="514"/>
    </location>
</feature>
<dbReference type="InterPro" id="IPR001958">
    <property type="entry name" value="Tet-R_TetA/multi-R_MdtG-like"/>
</dbReference>
<dbReference type="InterPro" id="IPR036259">
    <property type="entry name" value="MFS_trans_sf"/>
</dbReference>
<protein>
    <recommendedName>
        <fullName evidence="7">Major facilitator superfamily (MFS) profile domain-containing protein</fullName>
    </recommendedName>
</protein>
<dbReference type="PANTHER" id="PTHR23502:SF151">
    <property type="entry name" value="MAJOR FACILITATOR SUPERFAMILY (MFS) PROFILE DOMAIN-CONTAINING PROTEIN"/>
    <property type="match status" value="1"/>
</dbReference>
<feature type="transmembrane region" description="Helical" evidence="6">
    <location>
        <begin position="207"/>
        <end position="228"/>
    </location>
</feature>
<dbReference type="Gene3D" id="1.20.1720.10">
    <property type="entry name" value="Multidrug resistance protein D"/>
    <property type="match status" value="1"/>
</dbReference>
<evidence type="ECO:0000256" key="6">
    <source>
        <dbReference type="SAM" id="Phobius"/>
    </source>
</evidence>
<gene>
    <name evidence="8" type="ORF">IMSHALPRED_008275</name>
</gene>
<feature type="transmembrane region" description="Helical" evidence="6">
    <location>
        <begin position="489"/>
        <end position="510"/>
    </location>
</feature>
<evidence type="ECO:0000256" key="3">
    <source>
        <dbReference type="ARBA" id="ARBA00022989"/>
    </source>
</evidence>
<evidence type="ECO:0000256" key="1">
    <source>
        <dbReference type="ARBA" id="ARBA00004141"/>
    </source>
</evidence>
<dbReference type="PANTHER" id="PTHR23502">
    <property type="entry name" value="MAJOR FACILITATOR SUPERFAMILY"/>
    <property type="match status" value="1"/>
</dbReference>
<dbReference type="PROSITE" id="PS50850">
    <property type="entry name" value="MFS"/>
    <property type="match status" value="1"/>
</dbReference>
<dbReference type="OrthoDB" id="2441642at2759"/>
<reference evidence="8" key="1">
    <citation type="submission" date="2021-03" db="EMBL/GenBank/DDBJ databases">
        <authorList>
            <person name="Tagirdzhanova G."/>
        </authorList>
    </citation>
    <scope>NUCLEOTIDE SEQUENCE</scope>
</reference>
<feature type="transmembrane region" description="Helical" evidence="6">
    <location>
        <begin position="87"/>
        <end position="106"/>
    </location>
</feature>
<comment type="subcellular location">
    <subcellularLocation>
        <location evidence="1">Membrane</location>
        <topology evidence="1">Multi-pass membrane protein</topology>
    </subcellularLocation>
</comment>
<feature type="transmembrane region" description="Helical" evidence="6">
    <location>
        <begin position="51"/>
        <end position="75"/>
    </location>
</feature>
<keyword evidence="3 6" id="KW-1133">Transmembrane helix</keyword>
<evidence type="ECO:0000313" key="8">
    <source>
        <dbReference type="EMBL" id="CAF9930759.1"/>
    </source>
</evidence>
<proteinExistence type="predicted"/>
<dbReference type="Proteomes" id="UP000664534">
    <property type="component" value="Unassembled WGS sequence"/>
</dbReference>
<feature type="transmembrane region" description="Helical" evidence="6">
    <location>
        <begin position="460"/>
        <end position="483"/>
    </location>
</feature>
<dbReference type="PRINTS" id="PR01035">
    <property type="entry name" value="TCRTETA"/>
</dbReference>
<keyword evidence="4 6" id="KW-0472">Membrane</keyword>
<dbReference type="AlphaFoldDB" id="A0A8H3IX99"/>
<feature type="transmembrane region" description="Helical" evidence="6">
    <location>
        <begin position="182"/>
        <end position="201"/>
    </location>
</feature>
<organism evidence="8 9">
    <name type="scientific">Imshaugia aleurites</name>
    <dbReference type="NCBI Taxonomy" id="172621"/>
    <lineage>
        <taxon>Eukaryota</taxon>
        <taxon>Fungi</taxon>
        <taxon>Dikarya</taxon>
        <taxon>Ascomycota</taxon>
        <taxon>Pezizomycotina</taxon>
        <taxon>Lecanoromycetes</taxon>
        <taxon>OSLEUM clade</taxon>
        <taxon>Lecanoromycetidae</taxon>
        <taxon>Lecanorales</taxon>
        <taxon>Lecanorineae</taxon>
        <taxon>Parmeliaceae</taxon>
        <taxon>Imshaugia</taxon>
    </lineage>
</organism>
<feature type="region of interest" description="Disordered" evidence="5">
    <location>
        <begin position="1"/>
        <end position="31"/>
    </location>
</feature>
<evidence type="ECO:0000256" key="2">
    <source>
        <dbReference type="ARBA" id="ARBA00022692"/>
    </source>
</evidence>
<dbReference type="GO" id="GO:0022857">
    <property type="term" value="F:transmembrane transporter activity"/>
    <property type="evidence" value="ECO:0007669"/>
    <property type="project" value="InterPro"/>
</dbReference>
<feature type="transmembrane region" description="Helical" evidence="6">
    <location>
        <begin position="118"/>
        <end position="136"/>
    </location>
</feature>
<evidence type="ECO:0000313" key="9">
    <source>
        <dbReference type="Proteomes" id="UP000664534"/>
    </source>
</evidence>
<dbReference type="Pfam" id="PF07690">
    <property type="entry name" value="MFS_1"/>
    <property type="match status" value="1"/>
</dbReference>
<keyword evidence="9" id="KW-1185">Reference proteome</keyword>
<keyword evidence="2 6" id="KW-0812">Transmembrane</keyword>
<evidence type="ECO:0000256" key="5">
    <source>
        <dbReference type="SAM" id="MobiDB-lite"/>
    </source>
</evidence>
<dbReference type="EMBL" id="CAJPDT010000058">
    <property type="protein sequence ID" value="CAF9930759.1"/>
    <property type="molecule type" value="Genomic_DNA"/>
</dbReference>
<dbReference type="SUPFAM" id="SSF103473">
    <property type="entry name" value="MFS general substrate transporter"/>
    <property type="match status" value="1"/>
</dbReference>
<dbReference type="Gene3D" id="1.20.1250.20">
    <property type="entry name" value="MFS general substrate transporter like domains"/>
    <property type="match status" value="1"/>
</dbReference>
<dbReference type="InterPro" id="IPR020846">
    <property type="entry name" value="MFS_dom"/>
</dbReference>
<sequence>MAMGEGSNHGGQQRRQHQSEPDITAVPSEESPLLHMGREPYTSLTSSQKRLLTILIGLATITSPLTATIYFPLLPLLRSHFKTSSEAINLTITLYVVFQAISPAVFGPLSDTLGRRPIYLATLLLYTAANLGLAVNNDSYAALLTLRALQSLGASAAYAVSYGVVADVCVPAERGSMVGSVSMALNLGTIVGPVIGGWVAYRSGGYGLVFWFLVIIGGLLLLLVLLFLPETARTLVGNRSSHKELWWQRPWWNLLRDCIRPQTQIWDSVISVTKPSDGQEPSDDRNKTLGIQHPLNCFRIIFYKDSFLVLSMHGLFYMIDYCVQTTIPSTYKDIYHFNAFEIGLAYLPRGFGIVAGGYFVGKWMDHNYKITAHRIGHHVDRIRGDSLDHFPIERARSRGTWWLLFISTCALTGYGWAIDKHGHVSITLILQFVLGFLGTCFYTIYNTLLVDIWPQSPSTAAAAASVVRCALAASGVAIVQPLIDAMGKAWYFTALGFMSGIAGSMLVTLLQTRGMNWRQRRLANTKGIHPAQGDDL</sequence>
<evidence type="ECO:0000259" key="7">
    <source>
        <dbReference type="PROSITE" id="PS50850"/>
    </source>
</evidence>
<comment type="caution">
    <text evidence="8">The sequence shown here is derived from an EMBL/GenBank/DDBJ whole genome shotgun (WGS) entry which is preliminary data.</text>
</comment>
<dbReference type="InterPro" id="IPR011701">
    <property type="entry name" value="MFS"/>
</dbReference>